<dbReference type="AlphaFoldDB" id="A0AAX4JFJ1"/>
<dbReference type="PANTHER" id="PTHR24346">
    <property type="entry name" value="MAP/MICROTUBULE AFFINITY-REGULATING KINASE"/>
    <property type="match status" value="1"/>
</dbReference>
<evidence type="ECO:0000259" key="9">
    <source>
        <dbReference type="PROSITE" id="PS50011"/>
    </source>
</evidence>
<dbReference type="EC" id="2.7.11.1" evidence="1"/>
<dbReference type="Pfam" id="PF00069">
    <property type="entry name" value="Pkinase"/>
    <property type="match status" value="1"/>
</dbReference>
<evidence type="ECO:0000256" key="4">
    <source>
        <dbReference type="ARBA" id="ARBA00022741"/>
    </source>
</evidence>
<dbReference type="PANTHER" id="PTHR24346:SF107">
    <property type="entry name" value="SERINE_THREONINE-PROTEIN KINASE CHK1"/>
    <property type="match status" value="1"/>
</dbReference>
<keyword evidence="6" id="KW-0067">ATP-binding</keyword>
<protein>
    <recommendedName>
        <fullName evidence="1">non-specific serine/threonine protein kinase</fullName>
        <ecNumber evidence="1">2.7.11.1</ecNumber>
    </recommendedName>
</protein>
<evidence type="ECO:0000256" key="5">
    <source>
        <dbReference type="ARBA" id="ARBA00022777"/>
    </source>
</evidence>
<evidence type="ECO:0000313" key="11">
    <source>
        <dbReference type="Proteomes" id="UP001334084"/>
    </source>
</evidence>
<dbReference type="GO" id="GO:0004674">
    <property type="term" value="F:protein serine/threonine kinase activity"/>
    <property type="evidence" value="ECO:0007669"/>
    <property type="project" value="UniProtKB-KW"/>
</dbReference>
<dbReference type="PROSITE" id="PS00108">
    <property type="entry name" value="PROTEIN_KINASE_ST"/>
    <property type="match status" value="1"/>
</dbReference>
<gene>
    <name evidence="10" type="ORF">VNE69_10075</name>
</gene>
<evidence type="ECO:0000256" key="6">
    <source>
        <dbReference type="ARBA" id="ARBA00022840"/>
    </source>
</evidence>
<comment type="catalytic activity">
    <reaction evidence="7">
        <text>L-threonyl-[protein] + ATP = O-phospho-L-threonyl-[protein] + ADP + H(+)</text>
        <dbReference type="Rhea" id="RHEA:46608"/>
        <dbReference type="Rhea" id="RHEA-COMP:11060"/>
        <dbReference type="Rhea" id="RHEA-COMP:11605"/>
        <dbReference type="ChEBI" id="CHEBI:15378"/>
        <dbReference type="ChEBI" id="CHEBI:30013"/>
        <dbReference type="ChEBI" id="CHEBI:30616"/>
        <dbReference type="ChEBI" id="CHEBI:61977"/>
        <dbReference type="ChEBI" id="CHEBI:456216"/>
        <dbReference type="EC" id="2.7.11.1"/>
    </reaction>
</comment>
<evidence type="ECO:0000256" key="7">
    <source>
        <dbReference type="ARBA" id="ARBA00047899"/>
    </source>
</evidence>
<evidence type="ECO:0000313" key="10">
    <source>
        <dbReference type="EMBL" id="WUR04724.1"/>
    </source>
</evidence>
<evidence type="ECO:0000256" key="1">
    <source>
        <dbReference type="ARBA" id="ARBA00012513"/>
    </source>
</evidence>
<keyword evidence="11" id="KW-1185">Reference proteome</keyword>
<evidence type="ECO:0000256" key="8">
    <source>
        <dbReference type="ARBA" id="ARBA00048679"/>
    </source>
</evidence>
<accession>A0AAX4JFJ1</accession>
<evidence type="ECO:0000256" key="2">
    <source>
        <dbReference type="ARBA" id="ARBA00022527"/>
    </source>
</evidence>
<dbReference type="GO" id="GO:0035556">
    <property type="term" value="P:intracellular signal transduction"/>
    <property type="evidence" value="ECO:0007669"/>
    <property type="project" value="TreeGrafter"/>
</dbReference>
<keyword evidence="3" id="KW-0808">Transferase</keyword>
<dbReference type="RefSeq" id="XP_065330869.1">
    <property type="nucleotide sequence ID" value="XM_065474797.1"/>
</dbReference>
<dbReference type="GO" id="GO:0005524">
    <property type="term" value="F:ATP binding"/>
    <property type="evidence" value="ECO:0007669"/>
    <property type="project" value="UniProtKB-KW"/>
</dbReference>
<dbReference type="KEGG" id="vnx:VNE69_10075"/>
<feature type="domain" description="Protein kinase" evidence="9">
    <location>
        <begin position="5"/>
        <end position="256"/>
    </location>
</feature>
<name>A0AAX4JFJ1_9MICR</name>
<organism evidence="10 11">
    <name type="scientific">Vairimorpha necatrix</name>
    <dbReference type="NCBI Taxonomy" id="6039"/>
    <lineage>
        <taxon>Eukaryota</taxon>
        <taxon>Fungi</taxon>
        <taxon>Fungi incertae sedis</taxon>
        <taxon>Microsporidia</taxon>
        <taxon>Nosematidae</taxon>
        <taxon>Vairimorpha</taxon>
    </lineage>
</organism>
<dbReference type="SMART" id="SM00220">
    <property type="entry name" value="S_TKc"/>
    <property type="match status" value="1"/>
</dbReference>
<dbReference type="Proteomes" id="UP001334084">
    <property type="component" value="Chromosome 10"/>
</dbReference>
<dbReference type="InterPro" id="IPR000719">
    <property type="entry name" value="Prot_kinase_dom"/>
</dbReference>
<proteinExistence type="predicted"/>
<dbReference type="InterPro" id="IPR008271">
    <property type="entry name" value="Ser/Thr_kinase_AS"/>
</dbReference>
<evidence type="ECO:0000256" key="3">
    <source>
        <dbReference type="ARBA" id="ARBA00022679"/>
    </source>
</evidence>
<sequence>MNNLFKIQETLASGSTSKVKKILTIDNKEYALKIMPKCIKDSKSFIKEISIHKSLINTNIIKYIDSYEDLENYYLVMELAKFELHGFIECDIGINPSVVHFLIKQLISGIEYLHNKGICHRDIKPENLLIDSNGTLLISDFGYSTFFRYKGKYRRLKALAGSKEYISPEVANENYDGELCDIWSIGVLLIVLLTGTLPWECPVLEDQRFKTYISMKYHYYPPFTKIRGKILHLIRNILVAEKKRFNINKLKNHPWVLEETTVNKSNIFRLMPIKENFDILFTQPNNINKTSFKTELKLSQPIDNCNQISEQHRFYKNGKIEEVKREIVDLLKYMVVPHDIIDDVITFNTTDTKRGILRGKVFFTKVEDCCYITIRKLKGDYNEFKKFLGIFGENYDEDC</sequence>
<keyword evidence="2" id="KW-0723">Serine/threonine-protein kinase</keyword>
<dbReference type="GeneID" id="90542557"/>
<dbReference type="Gene3D" id="1.10.510.10">
    <property type="entry name" value="Transferase(Phosphotransferase) domain 1"/>
    <property type="match status" value="1"/>
</dbReference>
<dbReference type="PROSITE" id="PS50011">
    <property type="entry name" value="PROTEIN_KINASE_DOM"/>
    <property type="match status" value="1"/>
</dbReference>
<keyword evidence="5 10" id="KW-0418">Kinase</keyword>
<dbReference type="EMBL" id="CP142735">
    <property type="protein sequence ID" value="WUR04724.1"/>
    <property type="molecule type" value="Genomic_DNA"/>
</dbReference>
<dbReference type="InterPro" id="IPR011009">
    <property type="entry name" value="Kinase-like_dom_sf"/>
</dbReference>
<comment type="catalytic activity">
    <reaction evidence="8">
        <text>L-seryl-[protein] + ATP = O-phospho-L-seryl-[protein] + ADP + H(+)</text>
        <dbReference type="Rhea" id="RHEA:17989"/>
        <dbReference type="Rhea" id="RHEA-COMP:9863"/>
        <dbReference type="Rhea" id="RHEA-COMP:11604"/>
        <dbReference type="ChEBI" id="CHEBI:15378"/>
        <dbReference type="ChEBI" id="CHEBI:29999"/>
        <dbReference type="ChEBI" id="CHEBI:30616"/>
        <dbReference type="ChEBI" id="CHEBI:83421"/>
        <dbReference type="ChEBI" id="CHEBI:456216"/>
        <dbReference type="EC" id="2.7.11.1"/>
    </reaction>
</comment>
<dbReference type="SUPFAM" id="SSF56112">
    <property type="entry name" value="Protein kinase-like (PK-like)"/>
    <property type="match status" value="1"/>
</dbReference>
<dbReference type="GO" id="GO:0005737">
    <property type="term" value="C:cytoplasm"/>
    <property type="evidence" value="ECO:0007669"/>
    <property type="project" value="TreeGrafter"/>
</dbReference>
<reference evidence="10" key="1">
    <citation type="journal article" date="2024" name="BMC Genomics">
        <title>Functional annotation of a divergent genome using sequence and structure-based similarity.</title>
        <authorList>
            <person name="Svedberg D."/>
            <person name="Winiger R.R."/>
            <person name="Berg A."/>
            <person name="Sharma H."/>
            <person name="Tellgren-Roth C."/>
            <person name="Debrunner-Vossbrinck B.A."/>
            <person name="Vossbrinck C.R."/>
            <person name="Barandun J."/>
        </authorList>
    </citation>
    <scope>NUCLEOTIDE SEQUENCE</scope>
    <source>
        <strain evidence="10">Illinois isolate</strain>
    </source>
</reference>
<keyword evidence="4" id="KW-0547">Nucleotide-binding</keyword>